<evidence type="ECO:0000313" key="2">
    <source>
        <dbReference type="EMBL" id="CAI2381949.1"/>
    </source>
</evidence>
<organism evidence="2 3">
    <name type="scientific">Euplotes crassus</name>
    <dbReference type="NCBI Taxonomy" id="5936"/>
    <lineage>
        <taxon>Eukaryota</taxon>
        <taxon>Sar</taxon>
        <taxon>Alveolata</taxon>
        <taxon>Ciliophora</taxon>
        <taxon>Intramacronucleata</taxon>
        <taxon>Spirotrichea</taxon>
        <taxon>Hypotrichia</taxon>
        <taxon>Euplotida</taxon>
        <taxon>Euplotidae</taxon>
        <taxon>Moneuplotes</taxon>
    </lineage>
</organism>
<comment type="caution">
    <text evidence="2">The sequence shown here is derived from an EMBL/GenBank/DDBJ whole genome shotgun (WGS) entry which is preliminary data.</text>
</comment>
<dbReference type="AlphaFoldDB" id="A0AAD2D5I7"/>
<proteinExistence type="predicted"/>
<keyword evidence="3" id="KW-1185">Reference proteome</keyword>
<gene>
    <name evidence="2" type="ORF">ECRASSUSDP1_LOCUS23415</name>
</gene>
<evidence type="ECO:0000313" key="3">
    <source>
        <dbReference type="Proteomes" id="UP001295684"/>
    </source>
</evidence>
<reference evidence="2" key="1">
    <citation type="submission" date="2023-07" db="EMBL/GenBank/DDBJ databases">
        <authorList>
            <consortium name="AG Swart"/>
            <person name="Singh M."/>
            <person name="Singh A."/>
            <person name="Seah K."/>
            <person name="Emmerich C."/>
        </authorList>
    </citation>
    <scope>NUCLEOTIDE SEQUENCE</scope>
    <source>
        <strain evidence="2">DP1</strain>
    </source>
</reference>
<name>A0AAD2D5I7_EUPCR</name>
<keyword evidence="1" id="KW-0472">Membrane</keyword>
<evidence type="ECO:0008006" key="4">
    <source>
        <dbReference type="Google" id="ProtNLM"/>
    </source>
</evidence>
<keyword evidence="1" id="KW-0812">Transmembrane</keyword>
<accession>A0AAD2D5I7</accession>
<dbReference type="Proteomes" id="UP001295684">
    <property type="component" value="Unassembled WGS sequence"/>
</dbReference>
<evidence type="ECO:0000256" key="1">
    <source>
        <dbReference type="SAM" id="Phobius"/>
    </source>
</evidence>
<feature type="transmembrane region" description="Helical" evidence="1">
    <location>
        <begin position="15"/>
        <end position="33"/>
    </location>
</feature>
<sequence>MKESVCKRGACKTSIFKAISLKIVLILCLLFCATDSMKSSHFECSEDRICPMSHGLSHLHQSRLQVKLLSSKHTGIKDSHILVIFSAVFTICIFIIILLRIVDISNYATITLKKTHKKERIRKANLINERLYSLGIIKTTPAPPQHP</sequence>
<keyword evidence="1" id="KW-1133">Transmembrane helix</keyword>
<feature type="transmembrane region" description="Helical" evidence="1">
    <location>
        <begin position="81"/>
        <end position="102"/>
    </location>
</feature>
<protein>
    <recommendedName>
        <fullName evidence="4">Transmembrane protein</fullName>
    </recommendedName>
</protein>
<dbReference type="EMBL" id="CAMPGE010024084">
    <property type="protein sequence ID" value="CAI2381949.1"/>
    <property type="molecule type" value="Genomic_DNA"/>
</dbReference>